<feature type="compositionally biased region" description="Low complexity" evidence="1">
    <location>
        <begin position="256"/>
        <end position="267"/>
    </location>
</feature>
<feature type="compositionally biased region" description="Basic residues" evidence="1">
    <location>
        <begin position="91"/>
        <end position="108"/>
    </location>
</feature>
<dbReference type="Proteomes" id="UP000007305">
    <property type="component" value="Chromosome 1"/>
</dbReference>
<feature type="region of interest" description="Disordered" evidence="1">
    <location>
        <begin position="140"/>
        <end position="222"/>
    </location>
</feature>
<evidence type="ECO:0000313" key="3">
    <source>
        <dbReference type="Proteomes" id="UP000007305"/>
    </source>
</evidence>
<name>A0A804M600_MAIZE</name>
<dbReference type="InParanoid" id="A0A804M600"/>
<evidence type="ECO:0000256" key="1">
    <source>
        <dbReference type="SAM" id="MobiDB-lite"/>
    </source>
</evidence>
<feature type="region of interest" description="Disordered" evidence="1">
    <location>
        <begin position="87"/>
        <end position="117"/>
    </location>
</feature>
<reference evidence="2" key="3">
    <citation type="submission" date="2021-05" db="UniProtKB">
        <authorList>
            <consortium name="EnsemblPlants"/>
        </authorList>
    </citation>
    <scope>IDENTIFICATION</scope>
    <source>
        <strain evidence="2">cv. B73</strain>
    </source>
</reference>
<proteinExistence type="predicted"/>
<sequence length="317" mass="34102">MMILRCATLAFVEWKMTTRPRWRCVDAQTPGISKSALPIGRPHIPLSASPPAVSPTTRSGRLLAACSRRPPLHHPVLSPLAIRSLDPSFPSKKRSAHGHGHASLRRHAPPAGRRLGAGGEAAAAELAARAAVVVLPRAGPAPRVHRGGGGGAQGVRGPAAGPQHAVPDLRRQHGRAAPQGAGGGVLRHHVDVPQGAGVRDAHRRRRHHAGGPQPLEAGAQGAVPGARHQVALQVQDHLPVLPRLPQRRGAVPPPQGRRLPGEGQPRQGGRRPELPQHRQERQPHRRQVHRQGHLRLITLHVRRTPQPGSKLKNFFFY</sequence>
<reference evidence="3" key="1">
    <citation type="submission" date="2015-12" db="EMBL/GenBank/DDBJ databases">
        <title>Update maize B73 reference genome by single molecule sequencing technologies.</title>
        <authorList>
            <consortium name="Maize Genome Sequencing Project"/>
            <person name="Ware D."/>
        </authorList>
    </citation>
    <scope>NUCLEOTIDE SEQUENCE [LARGE SCALE GENOMIC DNA]</scope>
    <source>
        <strain evidence="3">cv. B73</strain>
    </source>
</reference>
<dbReference type="Gramene" id="Zm00001eb061730_T001">
    <property type="protein sequence ID" value="Zm00001eb061730_P001"/>
    <property type="gene ID" value="Zm00001eb061730"/>
</dbReference>
<feature type="compositionally biased region" description="Basic residues" evidence="1">
    <location>
        <begin position="283"/>
        <end position="293"/>
    </location>
</feature>
<reference evidence="2" key="2">
    <citation type="submission" date="2019-07" db="EMBL/GenBank/DDBJ databases">
        <authorList>
            <person name="Seetharam A."/>
            <person name="Woodhouse M."/>
            <person name="Cannon E."/>
        </authorList>
    </citation>
    <scope>NUCLEOTIDE SEQUENCE [LARGE SCALE GENOMIC DNA]</scope>
    <source>
        <strain evidence="2">cv. B73</strain>
    </source>
</reference>
<organism evidence="2 3">
    <name type="scientific">Zea mays</name>
    <name type="common">Maize</name>
    <dbReference type="NCBI Taxonomy" id="4577"/>
    <lineage>
        <taxon>Eukaryota</taxon>
        <taxon>Viridiplantae</taxon>
        <taxon>Streptophyta</taxon>
        <taxon>Embryophyta</taxon>
        <taxon>Tracheophyta</taxon>
        <taxon>Spermatophyta</taxon>
        <taxon>Magnoliopsida</taxon>
        <taxon>Liliopsida</taxon>
        <taxon>Poales</taxon>
        <taxon>Poaceae</taxon>
        <taxon>PACMAD clade</taxon>
        <taxon>Panicoideae</taxon>
        <taxon>Andropogonodae</taxon>
        <taxon>Andropogoneae</taxon>
        <taxon>Tripsacinae</taxon>
        <taxon>Zea</taxon>
    </lineage>
</organism>
<feature type="region of interest" description="Disordered" evidence="1">
    <location>
        <begin position="239"/>
        <end position="295"/>
    </location>
</feature>
<dbReference type="AlphaFoldDB" id="A0A804M600"/>
<protein>
    <submittedName>
        <fullName evidence="2">Uncharacterized protein</fullName>
    </submittedName>
</protein>
<evidence type="ECO:0000313" key="2">
    <source>
        <dbReference type="EnsemblPlants" id="Zm00001eb061730_P001"/>
    </source>
</evidence>
<accession>A0A804M600</accession>
<keyword evidence="3" id="KW-1185">Reference proteome</keyword>
<dbReference type="EnsemblPlants" id="Zm00001eb061730_T001">
    <property type="protein sequence ID" value="Zm00001eb061730_P001"/>
    <property type="gene ID" value="Zm00001eb061730"/>
</dbReference>
<feature type="compositionally biased region" description="Basic and acidic residues" evidence="1">
    <location>
        <begin position="270"/>
        <end position="282"/>
    </location>
</feature>